<dbReference type="STRING" id="691883.A0A058Z556"/>
<keyword evidence="3" id="KW-1185">Reference proteome</keyword>
<dbReference type="Gene3D" id="3.40.800.20">
    <property type="entry name" value="Histone deacetylase domain"/>
    <property type="match status" value="1"/>
</dbReference>
<evidence type="ECO:0000313" key="3">
    <source>
        <dbReference type="Proteomes" id="UP000030693"/>
    </source>
</evidence>
<dbReference type="PANTHER" id="PTHR10625">
    <property type="entry name" value="HISTONE DEACETYLASE HDAC1-RELATED"/>
    <property type="match status" value="1"/>
</dbReference>
<organism evidence="2">
    <name type="scientific">Fonticula alba</name>
    <name type="common">Slime mold</name>
    <dbReference type="NCBI Taxonomy" id="691883"/>
    <lineage>
        <taxon>Eukaryota</taxon>
        <taxon>Rotosphaerida</taxon>
        <taxon>Fonticulaceae</taxon>
        <taxon>Fonticula</taxon>
    </lineage>
</organism>
<dbReference type="Pfam" id="PF00850">
    <property type="entry name" value="Hist_deacetyl"/>
    <property type="match status" value="1"/>
</dbReference>
<dbReference type="eggNOG" id="KOG1343">
    <property type="taxonomic scope" value="Eukaryota"/>
</dbReference>
<dbReference type="OMA" id="KRRFHGL"/>
<evidence type="ECO:0000259" key="1">
    <source>
        <dbReference type="Pfam" id="PF00850"/>
    </source>
</evidence>
<feature type="domain" description="Histone deacetylase" evidence="1">
    <location>
        <begin position="44"/>
        <end position="339"/>
    </location>
</feature>
<gene>
    <name evidence="2" type="ORF">H696_03693</name>
</gene>
<dbReference type="InterPro" id="IPR000286">
    <property type="entry name" value="HDACs"/>
</dbReference>
<sequence>MSPTARPSGFIFDERCLDHNSGLLEGDLPCPYLEPTPHMDTPATRLRVLNMLQASGLLSIPHPEMPDAPGWLRLPLRVATHREMRRAHSLAHIRHLTRLNLIGGEAGDEAPCGIGSFDVARAAAGSCIELVDAVCSGRIRNGYALVRPAGHHAERDRARGYCLLSNVAMAVRHAQAHYKFARVAVVDFDVHHGNGTQSIFYDSDAVLTVSIHQAGNYPRKSGELDERGAGPSGASYNINVPLWPGAGQTDYKTTWDRVVLPALKAYDPQLIVVSAGFDASFYDPLSRMMLGSNDYRYFTRTLVDFADASASCQGRVAVCHEGGYCDYYVPFCALAVCEELLGVRTDVRDPFLAEINSHPGQDTLFAHQASVIEQAASFVSDIVPPARDQVEVVWSEADSDEE</sequence>
<dbReference type="GO" id="GO:0005737">
    <property type="term" value="C:cytoplasm"/>
    <property type="evidence" value="ECO:0007669"/>
    <property type="project" value="TreeGrafter"/>
</dbReference>
<dbReference type="InterPro" id="IPR023696">
    <property type="entry name" value="Ureohydrolase_dom_sf"/>
</dbReference>
<reference evidence="2" key="1">
    <citation type="submission" date="2013-04" db="EMBL/GenBank/DDBJ databases">
        <title>The Genome Sequence of Fonticula alba ATCC 38817.</title>
        <authorList>
            <consortium name="The Broad Institute Genomics Platform"/>
            <person name="Russ C."/>
            <person name="Cuomo C."/>
            <person name="Burger G."/>
            <person name="Gray M.W."/>
            <person name="Holland P.W.H."/>
            <person name="King N."/>
            <person name="Lang F.B.F."/>
            <person name="Roger A.J."/>
            <person name="Ruiz-Trillo I."/>
            <person name="Brown M."/>
            <person name="Walker B."/>
            <person name="Young S."/>
            <person name="Zeng Q."/>
            <person name="Gargeya S."/>
            <person name="Fitzgerald M."/>
            <person name="Haas B."/>
            <person name="Abouelleil A."/>
            <person name="Allen A.W."/>
            <person name="Alvarado L."/>
            <person name="Arachchi H.M."/>
            <person name="Berlin A.M."/>
            <person name="Chapman S.B."/>
            <person name="Gainer-Dewar J."/>
            <person name="Goldberg J."/>
            <person name="Griggs A."/>
            <person name="Gujja S."/>
            <person name="Hansen M."/>
            <person name="Howarth C."/>
            <person name="Imamovic A."/>
            <person name="Ireland A."/>
            <person name="Larimer J."/>
            <person name="McCowan C."/>
            <person name="Murphy C."/>
            <person name="Pearson M."/>
            <person name="Poon T.W."/>
            <person name="Priest M."/>
            <person name="Roberts A."/>
            <person name="Saif S."/>
            <person name="Shea T."/>
            <person name="Sisk P."/>
            <person name="Sykes S."/>
            <person name="Wortman J."/>
            <person name="Nusbaum C."/>
            <person name="Birren B."/>
        </authorList>
    </citation>
    <scope>NUCLEOTIDE SEQUENCE [LARGE SCALE GENOMIC DNA]</scope>
    <source>
        <strain evidence="2">ATCC 38817</strain>
    </source>
</reference>
<proteinExistence type="predicted"/>
<evidence type="ECO:0000313" key="2">
    <source>
        <dbReference type="EMBL" id="KCV69266.1"/>
    </source>
</evidence>
<name>A0A058Z556_FONAL</name>
<dbReference type="GeneID" id="20528418"/>
<dbReference type="InterPro" id="IPR037138">
    <property type="entry name" value="His_deacetylse_dom_sf"/>
</dbReference>
<protein>
    <recommendedName>
        <fullName evidence="1">Histone deacetylase domain-containing protein</fullName>
    </recommendedName>
</protein>
<dbReference type="AlphaFoldDB" id="A0A058Z556"/>
<dbReference type="CDD" id="cd09996">
    <property type="entry name" value="HDAC_classII_1"/>
    <property type="match status" value="1"/>
</dbReference>
<dbReference type="GO" id="GO:0000118">
    <property type="term" value="C:histone deacetylase complex"/>
    <property type="evidence" value="ECO:0007669"/>
    <property type="project" value="TreeGrafter"/>
</dbReference>
<dbReference type="EMBL" id="KB932206">
    <property type="protein sequence ID" value="KCV69266.1"/>
    <property type="molecule type" value="Genomic_DNA"/>
</dbReference>
<dbReference type="GO" id="GO:0004407">
    <property type="term" value="F:histone deacetylase activity"/>
    <property type="evidence" value="ECO:0007669"/>
    <property type="project" value="TreeGrafter"/>
</dbReference>
<dbReference type="InterPro" id="IPR023801">
    <property type="entry name" value="His_deacetylse_dom"/>
</dbReference>
<dbReference type="GO" id="GO:0040029">
    <property type="term" value="P:epigenetic regulation of gene expression"/>
    <property type="evidence" value="ECO:0007669"/>
    <property type="project" value="TreeGrafter"/>
</dbReference>
<dbReference type="OrthoDB" id="424012at2759"/>
<dbReference type="SUPFAM" id="SSF52768">
    <property type="entry name" value="Arginase/deacetylase"/>
    <property type="match status" value="1"/>
</dbReference>
<dbReference type="PRINTS" id="PR01270">
    <property type="entry name" value="HDASUPER"/>
</dbReference>
<dbReference type="PANTHER" id="PTHR10625:SF31">
    <property type="entry name" value="HISTONE DEACETYLASE DOMAIN-CONTAINING PROTEIN"/>
    <property type="match status" value="1"/>
</dbReference>
<dbReference type="Proteomes" id="UP000030693">
    <property type="component" value="Unassembled WGS sequence"/>
</dbReference>
<dbReference type="RefSeq" id="XP_009495831.1">
    <property type="nucleotide sequence ID" value="XM_009497556.1"/>
</dbReference>
<accession>A0A058Z556</accession>